<name>A0A399FEG2_9DEIN</name>
<feature type="domain" description="Major facilitator superfamily (MFS) profile" evidence="6">
    <location>
        <begin position="5"/>
        <end position="380"/>
    </location>
</feature>
<evidence type="ECO:0000256" key="1">
    <source>
        <dbReference type="ARBA" id="ARBA00004141"/>
    </source>
</evidence>
<sequence length="386" mass="39933">MPRKSILAITLSHASVDMQTGSLAVLLPVLLSSLHLNYAAAAAIITANNLVIAVAQPLFGVLGDHKSFKWMVWVGCLLTGMAMVSVLWQPFYALVIVAVMASGIGSAMFHPEGLSRVRAISGNRVASSTSLFFSGGNLGFALGPILATSLLERLGKAGSLLMLVPTLLAVLLLWSQWRSIAGGEGRARAASPASRRPWLAAAGLVAFLMLLITLRSTVTTGLQTFIPLYFHHTGSLGREAAAFLVTLLAISGAVGTLTGGILADRYGRKLIMASTALIGLAALHLFLHSTGLVQMAAVSLAGAALSAAWPIIVVMIQEAMPGNVGLASGLSLGTAYGASGLGVALLGNLADAFGLGSVMQLLTLLPLGIFAMTLFVPEREAKPMPT</sequence>
<feature type="transmembrane region" description="Helical" evidence="5">
    <location>
        <begin position="240"/>
        <end position="263"/>
    </location>
</feature>
<evidence type="ECO:0000259" key="6">
    <source>
        <dbReference type="PROSITE" id="PS50850"/>
    </source>
</evidence>
<reference evidence="7 8" key="1">
    <citation type="submission" date="2018-08" db="EMBL/GenBank/DDBJ databases">
        <title>Meiothermus granaticius genome AF-68 sequencing project.</title>
        <authorList>
            <person name="Da Costa M.S."/>
            <person name="Albuquerque L."/>
            <person name="Raposo P."/>
            <person name="Froufe H.J.C."/>
            <person name="Barroso C.S."/>
            <person name="Egas C."/>
        </authorList>
    </citation>
    <scope>NUCLEOTIDE SEQUENCE [LARGE SCALE GENOMIC DNA]</scope>
    <source>
        <strain evidence="7 8">AF-68</strain>
    </source>
</reference>
<feature type="transmembrane region" description="Helical" evidence="5">
    <location>
        <begin position="270"/>
        <end position="287"/>
    </location>
</feature>
<dbReference type="GO" id="GO:0022857">
    <property type="term" value="F:transmembrane transporter activity"/>
    <property type="evidence" value="ECO:0007669"/>
    <property type="project" value="InterPro"/>
</dbReference>
<feature type="transmembrane region" description="Helical" evidence="5">
    <location>
        <begin position="323"/>
        <end position="346"/>
    </location>
</feature>
<evidence type="ECO:0000313" key="8">
    <source>
        <dbReference type="Proteomes" id="UP000266178"/>
    </source>
</evidence>
<gene>
    <name evidence="7" type="primary">fsr_1</name>
    <name evidence="7" type="ORF">Mgrana_00248</name>
</gene>
<dbReference type="AlphaFoldDB" id="A0A399FEG2"/>
<feature type="transmembrane region" description="Helical" evidence="5">
    <location>
        <begin position="352"/>
        <end position="376"/>
    </location>
</feature>
<feature type="transmembrane region" description="Helical" evidence="5">
    <location>
        <begin position="157"/>
        <end position="177"/>
    </location>
</feature>
<evidence type="ECO:0000256" key="4">
    <source>
        <dbReference type="ARBA" id="ARBA00023136"/>
    </source>
</evidence>
<dbReference type="Pfam" id="PF07690">
    <property type="entry name" value="MFS_1"/>
    <property type="match status" value="1"/>
</dbReference>
<keyword evidence="4 5" id="KW-0472">Membrane</keyword>
<feature type="transmembrane region" description="Helical" evidence="5">
    <location>
        <begin position="34"/>
        <end position="55"/>
    </location>
</feature>
<feature type="transmembrane region" description="Helical" evidence="5">
    <location>
        <begin position="198"/>
        <end position="220"/>
    </location>
</feature>
<evidence type="ECO:0000313" key="7">
    <source>
        <dbReference type="EMBL" id="RIH93899.1"/>
    </source>
</evidence>
<protein>
    <submittedName>
        <fullName evidence="7">Fosmidomycin resistance protein</fullName>
    </submittedName>
</protein>
<dbReference type="InterPro" id="IPR011701">
    <property type="entry name" value="MFS"/>
</dbReference>
<keyword evidence="3 5" id="KW-1133">Transmembrane helix</keyword>
<keyword evidence="8" id="KW-1185">Reference proteome</keyword>
<feature type="transmembrane region" description="Helical" evidence="5">
    <location>
        <begin position="91"/>
        <end position="110"/>
    </location>
</feature>
<comment type="subcellular location">
    <subcellularLocation>
        <location evidence="1">Membrane</location>
        <topology evidence="1">Multi-pass membrane protein</topology>
    </subcellularLocation>
</comment>
<dbReference type="PANTHER" id="PTHR43129">
    <property type="entry name" value="FOSMIDOMYCIN RESISTANCE PROTEIN"/>
    <property type="match status" value="1"/>
</dbReference>
<dbReference type="PANTHER" id="PTHR43129:SF1">
    <property type="entry name" value="FOSMIDOMYCIN RESISTANCE PROTEIN"/>
    <property type="match status" value="1"/>
</dbReference>
<comment type="caution">
    <text evidence="7">The sequence shown here is derived from an EMBL/GenBank/DDBJ whole genome shotgun (WGS) entry which is preliminary data.</text>
</comment>
<accession>A0A399FEG2</accession>
<evidence type="ECO:0000256" key="3">
    <source>
        <dbReference type="ARBA" id="ARBA00022989"/>
    </source>
</evidence>
<dbReference type="InterPro" id="IPR036259">
    <property type="entry name" value="MFS_trans_sf"/>
</dbReference>
<proteinExistence type="predicted"/>
<keyword evidence="2 5" id="KW-0812">Transmembrane</keyword>
<dbReference type="InterPro" id="IPR005829">
    <property type="entry name" value="Sugar_transporter_CS"/>
</dbReference>
<organism evidence="7 8">
    <name type="scientific">Meiothermus granaticius NBRC 107808</name>
    <dbReference type="NCBI Taxonomy" id="1227551"/>
    <lineage>
        <taxon>Bacteria</taxon>
        <taxon>Thermotogati</taxon>
        <taxon>Deinococcota</taxon>
        <taxon>Deinococci</taxon>
        <taxon>Thermales</taxon>
        <taxon>Thermaceae</taxon>
        <taxon>Meiothermus</taxon>
    </lineage>
</organism>
<feature type="transmembrane region" description="Helical" evidence="5">
    <location>
        <begin position="67"/>
        <end position="85"/>
    </location>
</feature>
<dbReference type="CDD" id="cd17478">
    <property type="entry name" value="MFS_FsR"/>
    <property type="match status" value="1"/>
</dbReference>
<dbReference type="PROSITE" id="PS00216">
    <property type="entry name" value="SUGAR_TRANSPORT_1"/>
    <property type="match status" value="1"/>
</dbReference>
<dbReference type="OrthoDB" id="9770492at2"/>
<dbReference type="Proteomes" id="UP000266178">
    <property type="component" value="Unassembled WGS sequence"/>
</dbReference>
<dbReference type="RefSeq" id="WP_119355778.1">
    <property type="nucleotide sequence ID" value="NZ_BJXM01000004.1"/>
</dbReference>
<evidence type="ECO:0000256" key="5">
    <source>
        <dbReference type="SAM" id="Phobius"/>
    </source>
</evidence>
<dbReference type="EMBL" id="QWLB01000002">
    <property type="protein sequence ID" value="RIH93899.1"/>
    <property type="molecule type" value="Genomic_DNA"/>
</dbReference>
<dbReference type="GO" id="GO:0005886">
    <property type="term" value="C:plasma membrane"/>
    <property type="evidence" value="ECO:0007669"/>
    <property type="project" value="TreeGrafter"/>
</dbReference>
<dbReference type="PROSITE" id="PS50850">
    <property type="entry name" value="MFS"/>
    <property type="match status" value="1"/>
</dbReference>
<dbReference type="Gene3D" id="1.20.1250.20">
    <property type="entry name" value="MFS general substrate transporter like domains"/>
    <property type="match status" value="2"/>
</dbReference>
<dbReference type="SUPFAM" id="SSF103473">
    <property type="entry name" value="MFS general substrate transporter"/>
    <property type="match status" value="1"/>
</dbReference>
<feature type="transmembrane region" description="Helical" evidence="5">
    <location>
        <begin position="293"/>
        <end position="316"/>
    </location>
</feature>
<feature type="transmembrane region" description="Helical" evidence="5">
    <location>
        <begin position="131"/>
        <end position="151"/>
    </location>
</feature>
<dbReference type="InterPro" id="IPR020846">
    <property type="entry name" value="MFS_dom"/>
</dbReference>
<evidence type="ECO:0000256" key="2">
    <source>
        <dbReference type="ARBA" id="ARBA00022692"/>
    </source>
</evidence>